<feature type="coiled-coil region" evidence="1">
    <location>
        <begin position="333"/>
        <end position="367"/>
    </location>
</feature>
<accession>A0A5C2RNY7</accession>
<gene>
    <name evidence="3" type="ORF">L227DRAFT_568088</name>
</gene>
<keyword evidence="4" id="KW-1185">Reference proteome</keyword>
<keyword evidence="1" id="KW-0175">Coiled coil</keyword>
<reference evidence="3" key="1">
    <citation type="journal article" date="2018" name="Genome Biol. Evol.">
        <title>Genomics and development of Lentinus tigrinus, a white-rot wood-decaying mushroom with dimorphic fruiting bodies.</title>
        <authorList>
            <person name="Wu B."/>
            <person name="Xu Z."/>
            <person name="Knudson A."/>
            <person name="Carlson A."/>
            <person name="Chen N."/>
            <person name="Kovaka S."/>
            <person name="LaButti K."/>
            <person name="Lipzen A."/>
            <person name="Pennachio C."/>
            <person name="Riley R."/>
            <person name="Schakwitz W."/>
            <person name="Umezawa K."/>
            <person name="Ohm R.A."/>
            <person name="Grigoriev I.V."/>
            <person name="Nagy L.G."/>
            <person name="Gibbons J."/>
            <person name="Hibbett D."/>
        </authorList>
    </citation>
    <scope>NUCLEOTIDE SEQUENCE [LARGE SCALE GENOMIC DNA]</scope>
    <source>
        <strain evidence="3">ALCF2SS1-6</strain>
    </source>
</reference>
<dbReference type="OrthoDB" id="2122982at2759"/>
<evidence type="ECO:0008006" key="5">
    <source>
        <dbReference type="Google" id="ProtNLM"/>
    </source>
</evidence>
<evidence type="ECO:0000256" key="2">
    <source>
        <dbReference type="SAM" id="MobiDB-lite"/>
    </source>
</evidence>
<evidence type="ECO:0000256" key="1">
    <source>
        <dbReference type="SAM" id="Coils"/>
    </source>
</evidence>
<evidence type="ECO:0000313" key="4">
    <source>
        <dbReference type="Proteomes" id="UP000313359"/>
    </source>
</evidence>
<protein>
    <recommendedName>
        <fullName evidence="5">ZZ-type domain-containing protein</fullName>
    </recommendedName>
</protein>
<dbReference type="Proteomes" id="UP000313359">
    <property type="component" value="Unassembled WGS sequence"/>
</dbReference>
<feature type="compositionally biased region" description="Acidic residues" evidence="2">
    <location>
        <begin position="31"/>
        <end position="44"/>
    </location>
</feature>
<dbReference type="EMBL" id="ML122326">
    <property type="protein sequence ID" value="RPD53253.1"/>
    <property type="molecule type" value="Genomic_DNA"/>
</dbReference>
<proteinExistence type="predicted"/>
<evidence type="ECO:0000313" key="3">
    <source>
        <dbReference type="EMBL" id="RPD53253.1"/>
    </source>
</evidence>
<sequence length="374" mass="42782">MNGSGDVPAQQPEAEETTTPAAEVPEIRVDEAEDTQSDGDAIEANEDHDSNGASDAGSAVSGITVGFAHGTFFLMRRPVEYLLSFPPEEEFAANRPRALWKLALNATLRAVQGRTLNWGVLFARRKKRQQYIELLKRRQREPRRVQDVEEAQEWAQVIREIHPDDLHLWRCIVTYQLRRDVVHERSQQQRSVCRYATRNKKVHHLTHNVQYRTVKWRVYRHPTFDIGRRMLKWADDQLQLSQARSTVKTTAGDTDPSGLHCVMCKTSITAPPYWCCLTCNEDTVVCYACKERTEREKEWLYLRGTFALNGTGPHNWSHTLASALLADLEMITAETDQEKAVTMEERIARVEAKLDASNFKLAALENLLRAVLAR</sequence>
<dbReference type="STRING" id="1328759.A0A5C2RNY7"/>
<name>A0A5C2RNY7_9APHY</name>
<feature type="compositionally biased region" description="Low complexity" evidence="2">
    <location>
        <begin position="8"/>
        <end position="23"/>
    </location>
</feature>
<feature type="region of interest" description="Disordered" evidence="2">
    <location>
        <begin position="1"/>
        <end position="57"/>
    </location>
</feature>
<dbReference type="AlphaFoldDB" id="A0A5C2RNY7"/>
<organism evidence="3 4">
    <name type="scientific">Lentinus tigrinus ALCF2SS1-6</name>
    <dbReference type="NCBI Taxonomy" id="1328759"/>
    <lineage>
        <taxon>Eukaryota</taxon>
        <taxon>Fungi</taxon>
        <taxon>Dikarya</taxon>
        <taxon>Basidiomycota</taxon>
        <taxon>Agaricomycotina</taxon>
        <taxon>Agaricomycetes</taxon>
        <taxon>Polyporales</taxon>
        <taxon>Polyporaceae</taxon>
        <taxon>Lentinus</taxon>
    </lineage>
</organism>